<dbReference type="GO" id="GO:0000978">
    <property type="term" value="F:RNA polymerase II cis-regulatory region sequence-specific DNA binding"/>
    <property type="evidence" value="ECO:0007669"/>
    <property type="project" value="TreeGrafter"/>
</dbReference>
<dbReference type="EMBL" id="LIAE01008690">
    <property type="protein sequence ID" value="PAV72858.1"/>
    <property type="molecule type" value="Genomic_DNA"/>
</dbReference>
<dbReference type="Gene3D" id="4.10.320.30">
    <property type="match status" value="2"/>
</dbReference>
<evidence type="ECO:0000313" key="12">
    <source>
        <dbReference type="Proteomes" id="UP000218231"/>
    </source>
</evidence>
<reference evidence="11 12" key="1">
    <citation type="journal article" date="2017" name="Curr. Biol.">
        <title>Genome architecture and evolution of a unichromosomal asexual nematode.</title>
        <authorList>
            <person name="Fradin H."/>
            <person name="Zegar C."/>
            <person name="Gutwein M."/>
            <person name="Lucas J."/>
            <person name="Kovtun M."/>
            <person name="Corcoran D."/>
            <person name="Baugh L.R."/>
            <person name="Kiontke K."/>
            <person name="Gunsalus K."/>
            <person name="Fitch D.H."/>
            <person name="Piano F."/>
        </authorList>
    </citation>
    <scope>NUCLEOTIDE SEQUENCE [LARGE SCALE GENOMIC DNA]</scope>
    <source>
        <strain evidence="11">PF1309</strain>
    </source>
</reference>
<dbReference type="SUPFAM" id="SSF103637">
    <property type="entry name" value="CCHHC domain"/>
    <property type="match status" value="2"/>
</dbReference>
<keyword evidence="4" id="KW-0677">Repeat</keyword>
<feature type="compositionally biased region" description="Polar residues" evidence="10">
    <location>
        <begin position="138"/>
        <end position="147"/>
    </location>
</feature>
<evidence type="ECO:0000256" key="3">
    <source>
        <dbReference type="ARBA" id="ARBA00022723"/>
    </source>
</evidence>
<feature type="compositionally biased region" description="Low complexity" evidence="10">
    <location>
        <begin position="383"/>
        <end position="393"/>
    </location>
</feature>
<evidence type="ECO:0008006" key="13">
    <source>
        <dbReference type="Google" id="ProtNLM"/>
    </source>
</evidence>
<dbReference type="FunFam" id="4.10.320.30:FF:000001">
    <property type="entry name" value="Myelin transcription factor 1-like, a"/>
    <property type="match status" value="2"/>
</dbReference>
<feature type="region of interest" description="Disordered" evidence="10">
    <location>
        <begin position="369"/>
        <end position="395"/>
    </location>
</feature>
<dbReference type="PROSITE" id="PS51802">
    <property type="entry name" value="ZF_CCHHC"/>
    <property type="match status" value="2"/>
</dbReference>
<protein>
    <recommendedName>
        <fullName evidence="13">Myelin transcription factor 1 domain-containing protein</fullName>
    </recommendedName>
</protein>
<dbReference type="AlphaFoldDB" id="A0A2A2KG58"/>
<dbReference type="Proteomes" id="UP000218231">
    <property type="component" value="Unassembled WGS sequence"/>
</dbReference>
<comment type="subcellular location">
    <subcellularLocation>
        <location evidence="1">Nucleus</location>
    </subcellularLocation>
</comment>
<dbReference type="GO" id="GO:0005634">
    <property type="term" value="C:nucleus"/>
    <property type="evidence" value="ECO:0007669"/>
    <property type="project" value="UniProtKB-SubCell"/>
</dbReference>
<proteinExistence type="inferred from homology"/>
<evidence type="ECO:0000256" key="10">
    <source>
        <dbReference type="SAM" id="MobiDB-lite"/>
    </source>
</evidence>
<evidence type="ECO:0000256" key="4">
    <source>
        <dbReference type="ARBA" id="ARBA00022737"/>
    </source>
</evidence>
<feature type="compositionally biased region" description="Polar residues" evidence="10">
    <location>
        <begin position="96"/>
        <end position="108"/>
    </location>
</feature>
<dbReference type="GO" id="GO:0007399">
    <property type="term" value="P:nervous system development"/>
    <property type="evidence" value="ECO:0007669"/>
    <property type="project" value="UniProtKB-KW"/>
</dbReference>
<dbReference type="GO" id="GO:0008270">
    <property type="term" value="F:zinc ion binding"/>
    <property type="evidence" value="ECO:0007669"/>
    <property type="project" value="UniProtKB-KW"/>
</dbReference>
<keyword evidence="3" id="KW-0479">Metal-binding</keyword>
<evidence type="ECO:0000256" key="6">
    <source>
        <dbReference type="ARBA" id="ARBA00022833"/>
    </source>
</evidence>
<keyword evidence="7" id="KW-0805">Transcription regulation</keyword>
<feature type="compositionally biased region" description="Low complexity" evidence="10">
    <location>
        <begin position="159"/>
        <end position="175"/>
    </location>
</feature>
<keyword evidence="9" id="KW-0539">Nucleus</keyword>
<organism evidence="11 12">
    <name type="scientific">Diploscapter pachys</name>
    <dbReference type="NCBI Taxonomy" id="2018661"/>
    <lineage>
        <taxon>Eukaryota</taxon>
        <taxon>Metazoa</taxon>
        <taxon>Ecdysozoa</taxon>
        <taxon>Nematoda</taxon>
        <taxon>Chromadorea</taxon>
        <taxon>Rhabditida</taxon>
        <taxon>Rhabditina</taxon>
        <taxon>Rhabditomorpha</taxon>
        <taxon>Rhabditoidea</taxon>
        <taxon>Rhabditidae</taxon>
        <taxon>Diploscapter</taxon>
    </lineage>
</organism>
<comment type="similarity">
    <text evidence="2">Belongs to the MYT1 family.</text>
</comment>
<dbReference type="InterPro" id="IPR036060">
    <property type="entry name" value="Znf_C2H2C_sf"/>
</dbReference>
<feature type="compositionally biased region" description="Basic and acidic residues" evidence="10">
    <location>
        <begin position="75"/>
        <end position="91"/>
    </location>
</feature>
<keyword evidence="6" id="KW-0862">Zinc</keyword>
<dbReference type="GO" id="GO:0000981">
    <property type="term" value="F:DNA-binding transcription factor activity, RNA polymerase II-specific"/>
    <property type="evidence" value="ECO:0007669"/>
    <property type="project" value="TreeGrafter"/>
</dbReference>
<dbReference type="Pfam" id="PF01530">
    <property type="entry name" value="zf-C2HC"/>
    <property type="match status" value="2"/>
</dbReference>
<feature type="compositionally biased region" description="Low complexity" evidence="10">
    <location>
        <begin position="50"/>
        <end position="66"/>
    </location>
</feature>
<dbReference type="InterPro" id="IPR002515">
    <property type="entry name" value="Znf_C2H2C"/>
</dbReference>
<evidence type="ECO:0000256" key="2">
    <source>
        <dbReference type="ARBA" id="ARBA00010194"/>
    </source>
</evidence>
<evidence type="ECO:0000256" key="1">
    <source>
        <dbReference type="ARBA" id="ARBA00004123"/>
    </source>
</evidence>
<accession>A0A2A2KG58</accession>
<dbReference type="PANTHER" id="PTHR10816:SF15">
    <property type="entry name" value="MYELIN TRANSCRIPTION FACTOR 1-LIKE PROTEIN"/>
    <property type="match status" value="1"/>
</dbReference>
<dbReference type="STRING" id="2018661.A0A2A2KG58"/>
<keyword evidence="5" id="KW-0863">Zinc-finger</keyword>
<evidence type="ECO:0000313" key="11">
    <source>
        <dbReference type="EMBL" id="PAV72858.1"/>
    </source>
</evidence>
<keyword evidence="8" id="KW-0804">Transcription</keyword>
<feature type="region of interest" description="Disordered" evidence="10">
    <location>
        <begin position="129"/>
        <end position="192"/>
    </location>
</feature>
<name>A0A2A2KG58_9BILA</name>
<comment type="caution">
    <text evidence="11">The sequence shown here is derived from an EMBL/GenBank/DDBJ whole genome shotgun (WGS) entry which is preliminary data.</text>
</comment>
<keyword evidence="12" id="KW-1185">Reference proteome</keyword>
<dbReference type="PANTHER" id="PTHR10816">
    <property type="entry name" value="MYELIN TRANSCRIPTION FACTOR 1-RELATED"/>
    <property type="match status" value="1"/>
</dbReference>
<gene>
    <name evidence="11" type="ORF">WR25_19023</name>
</gene>
<sequence length="462" mass="49466">MNQLLAAAAAMSAGKQREFAPDFFLSLVNSLAVRPESPPAEVNEAEADGSDTPPDDSSVSSGDGPTAAKRKRKPDVKDIVRLVENDRKLLSAEDGAQQTEEVLQNNGIENLPIENENGDIQERRIVINQEPEDKSQVAADSSTNEESVSPRPPSAVCYSPHSASSPSLQQSPSLPGNWPTRREGKLSCPTPGCDGSGHQTGLYTHHRSLSGCPRRPDKAVIQMLALKQDTVLRCSTLGCTGKGHVNNNRTSHRSLSGCPIAHQEKLARRGLKRTVPSNRPPTQPSVTTPAMKISHDAPRHIDETPLDLTLRSMEQLNSAAALHSNLSSLLPAQAMEMLAQLAGLATQNKQMEHSEPAKEISEIDGKISPVACSSQSSPPPSSPSSAKESTNSATSVVVPLRPPISVPATSAPTSLPLPTSHLRPDLVNSLPIPFSPHQFFNQQQQLLTQLFLAQLQNQGALV</sequence>
<evidence type="ECO:0000256" key="7">
    <source>
        <dbReference type="ARBA" id="ARBA00023015"/>
    </source>
</evidence>
<evidence type="ECO:0000256" key="9">
    <source>
        <dbReference type="ARBA" id="ARBA00023242"/>
    </source>
</evidence>
<evidence type="ECO:0000256" key="5">
    <source>
        <dbReference type="ARBA" id="ARBA00022771"/>
    </source>
</evidence>
<evidence type="ECO:0000256" key="8">
    <source>
        <dbReference type="ARBA" id="ARBA00023163"/>
    </source>
</evidence>
<dbReference type="OrthoDB" id="10069059at2759"/>
<feature type="region of interest" description="Disordered" evidence="10">
    <location>
        <begin position="34"/>
        <end position="116"/>
    </location>
</feature>